<name>A0A2T1EK08_9CYAN</name>
<gene>
    <name evidence="2" type="ORF">C7B82_04730</name>
</gene>
<dbReference type="AlphaFoldDB" id="A0A2T1EK08"/>
<dbReference type="EMBL" id="PVWK01000021">
    <property type="protein sequence ID" value="PSB33102.1"/>
    <property type="molecule type" value="Genomic_DNA"/>
</dbReference>
<evidence type="ECO:0000313" key="2">
    <source>
        <dbReference type="EMBL" id="PSB33102.1"/>
    </source>
</evidence>
<comment type="caution">
    <text evidence="2">The sequence shown here is derived from an EMBL/GenBank/DDBJ whole genome shotgun (WGS) entry which is preliminary data.</text>
</comment>
<keyword evidence="1" id="KW-0175">Coiled coil</keyword>
<feature type="coiled-coil region" evidence="1">
    <location>
        <begin position="4"/>
        <end position="34"/>
    </location>
</feature>
<reference evidence="3" key="1">
    <citation type="submission" date="2018-02" db="EMBL/GenBank/DDBJ databases">
        <authorList>
            <person name="Moore K."/>
            <person name="Momper L."/>
        </authorList>
    </citation>
    <scope>NUCLEOTIDE SEQUENCE [LARGE SCALE GENOMIC DNA]</scope>
    <source>
        <strain evidence="3">ULC18</strain>
    </source>
</reference>
<proteinExistence type="predicted"/>
<evidence type="ECO:0000256" key="1">
    <source>
        <dbReference type="SAM" id="Coils"/>
    </source>
</evidence>
<evidence type="ECO:0000313" key="3">
    <source>
        <dbReference type="Proteomes" id="UP000239576"/>
    </source>
</evidence>
<keyword evidence="3" id="KW-1185">Reference proteome</keyword>
<accession>A0A2T1EK08</accession>
<reference evidence="2 3" key="2">
    <citation type="submission" date="2018-03" db="EMBL/GenBank/DDBJ databases">
        <title>The ancient ancestry and fast evolution of plastids.</title>
        <authorList>
            <person name="Moore K.R."/>
            <person name="Magnabosco C."/>
            <person name="Momper L."/>
            <person name="Gold D.A."/>
            <person name="Bosak T."/>
            <person name="Fournier G.P."/>
        </authorList>
    </citation>
    <scope>NUCLEOTIDE SEQUENCE [LARGE SCALE GENOMIC DNA]</scope>
    <source>
        <strain evidence="2 3">ULC18</strain>
    </source>
</reference>
<protein>
    <submittedName>
        <fullName evidence="2">Uncharacterized protein</fullName>
    </submittedName>
</protein>
<organism evidence="2 3">
    <name type="scientific">Stenomitos frigidus ULC18</name>
    <dbReference type="NCBI Taxonomy" id="2107698"/>
    <lineage>
        <taxon>Bacteria</taxon>
        <taxon>Bacillati</taxon>
        <taxon>Cyanobacteriota</taxon>
        <taxon>Cyanophyceae</taxon>
        <taxon>Leptolyngbyales</taxon>
        <taxon>Leptolyngbyaceae</taxon>
        <taxon>Stenomitos</taxon>
    </lineage>
</organism>
<dbReference type="Proteomes" id="UP000239576">
    <property type="component" value="Unassembled WGS sequence"/>
</dbReference>
<sequence>MTLEEFESQTREELEQTLNQLQAATLLIAELTTQISQTGRTVQVLSHHIETFVTEQRSQ</sequence>
<dbReference type="RefSeq" id="WP_106255164.1">
    <property type="nucleotide sequence ID" value="NZ_CAWNSW010000058.1"/>
</dbReference>